<dbReference type="AlphaFoldDB" id="A0A6A5VZS8"/>
<feature type="region of interest" description="Disordered" evidence="1">
    <location>
        <begin position="16"/>
        <end position="95"/>
    </location>
</feature>
<gene>
    <name evidence="2" type="ORF">P154DRAFT_447629</name>
</gene>
<sequence length="403" mass="45991">MAFLKDISTKFWSYVSPRKTQQRRDKPFKIPPKPVHLPRKPVPGITSSSDGEMSPDSRVRNWHVRTPSPSRSTILPTTEASRSPPTSPERPYTDYAGDTLIDGLVDALADEDAFDANEDTVVVDDGTFHQDVAKHFDPQGELERRREQGDGLRAAGWSEDTVALFQKLGMRGFEPLFLHSWIDDFGSLPTNLFTRNADYAYIKPMYESDFRAQRALEDLFSLGGRARDAVQENAPQRTAEWHIRQHVKKYNKWALKDGDIERQWNDISLFDIVSGTKHVEAKELEQKMLRKLDRLAALWRDGFRIRHMENANGGKEESVTIPDVPTLYGVITSHTIMAFVAFDVHAPTRTLRTVAIFDFSSEKYDVWNSVAVAIFVIHCRNLLLEYQDDLPEAEVVESEDPDL</sequence>
<feature type="compositionally biased region" description="Polar residues" evidence="1">
    <location>
        <begin position="67"/>
        <end position="84"/>
    </location>
</feature>
<reference evidence="2" key="1">
    <citation type="journal article" date="2020" name="Stud. Mycol.">
        <title>101 Dothideomycetes genomes: a test case for predicting lifestyles and emergence of pathogens.</title>
        <authorList>
            <person name="Haridas S."/>
            <person name="Albert R."/>
            <person name="Binder M."/>
            <person name="Bloem J."/>
            <person name="Labutti K."/>
            <person name="Salamov A."/>
            <person name="Andreopoulos B."/>
            <person name="Baker S."/>
            <person name="Barry K."/>
            <person name="Bills G."/>
            <person name="Bluhm B."/>
            <person name="Cannon C."/>
            <person name="Castanera R."/>
            <person name="Culley D."/>
            <person name="Daum C."/>
            <person name="Ezra D."/>
            <person name="Gonzalez J."/>
            <person name="Henrissat B."/>
            <person name="Kuo A."/>
            <person name="Liang C."/>
            <person name="Lipzen A."/>
            <person name="Lutzoni F."/>
            <person name="Magnuson J."/>
            <person name="Mondo S."/>
            <person name="Nolan M."/>
            <person name="Ohm R."/>
            <person name="Pangilinan J."/>
            <person name="Park H.-J."/>
            <person name="Ramirez L."/>
            <person name="Alfaro M."/>
            <person name="Sun H."/>
            <person name="Tritt A."/>
            <person name="Yoshinaga Y."/>
            <person name="Zwiers L.-H."/>
            <person name="Turgeon B."/>
            <person name="Goodwin S."/>
            <person name="Spatafora J."/>
            <person name="Crous P."/>
            <person name="Grigoriev I."/>
        </authorList>
    </citation>
    <scope>NUCLEOTIDE SEQUENCE</scope>
    <source>
        <strain evidence="2">CBS 123094</strain>
    </source>
</reference>
<organism evidence="2 3">
    <name type="scientific">Amniculicola lignicola CBS 123094</name>
    <dbReference type="NCBI Taxonomy" id="1392246"/>
    <lineage>
        <taxon>Eukaryota</taxon>
        <taxon>Fungi</taxon>
        <taxon>Dikarya</taxon>
        <taxon>Ascomycota</taxon>
        <taxon>Pezizomycotina</taxon>
        <taxon>Dothideomycetes</taxon>
        <taxon>Pleosporomycetidae</taxon>
        <taxon>Pleosporales</taxon>
        <taxon>Amniculicolaceae</taxon>
        <taxon>Amniculicola</taxon>
    </lineage>
</organism>
<evidence type="ECO:0000313" key="3">
    <source>
        <dbReference type="Proteomes" id="UP000799779"/>
    </source>
</evidence>
<dbReference type="Proteomes" id="UP000799779">
    <property type="component" value="Unassembled WGS sequence"/>
</dbReference>
<protein>
    <submittedName>
        <fullName evidence="2">Uncharacterized protein</fullName>
    </submittedName>
</protein>
<evidence type="ECO:0000256" key="1">
    <source>
        <dbReference type="SAM" id="MobiDB-lite"/>
    </source>
</evidence>
<dbReference type="EMBL" id="ML977660">
    <property type="protein sequence ID" value="KAF1994427.1"/>
    <property type="molecule type" value="Genomic_DNA"/>
</dbReference>
<proteinExistence type="predicted"/>
<dbReference type="OrthoDB" id="5286775at2759"/>
<evidence type="ECO:0000313" key="2">
    <source>
        <dbReference type="EMBL" id="KAF1994427.1"/>
    </source>
</evidence>
<accession>A0A6A5VZS8</accession>
<name>A0A6A5VZS8_9PLEO</name>
<keyword evidence="3" id="KW-1185">Reference proteome</keyword>